<organism evidence="1 2">
    <name type="scientific">Camellia lanceoleosa</name>
    <dbReference type="NCBI Taxonomy" id="1840588"/>
    <lineage>
        <taxon>Eukaryota</taxon>
        <taxon>Viridiplantae</taxon>
        <taxon>Streptophyta</taxon>
        <taxon>Embryophyta</taxon>
        <taxon>Tracheophyta</taxon>
        <taxon>Spermatophyta</taxon>
        <taxon>Magnoliopsida</taxon>
        <taxon>eudicotyledons</taxon>
        <taxon>Gunneridae</taxon>
        <taxon>Pentapetalae</taxon>
        <taxon>asterids</taxon>
        <taxon>Ericales</taxon>
        <taxon>Theaceae</taxon>
        <taxon>Camellia</taxon>
    </lineage>
</organism>
<reference evidence="1 2" key="1">
    <citation type="journal article" date="2022" name="Plant J.">
        <title>Chromosome-level genome of Camellia lanceoleosa provides a valuable resource for understanding genome evolution and self-incompatibility.</title>
        <authorList>
            <person name="Gong W."/>
            <person name="Xiao S."/>
            <person name="Wang L."/>
            <person name="Liao Z."/>
            <person name="Chang Y."/>
            <person name="Mo W."/>
            <person name="Hu G."/>
            <person name="Li W."/>
            <person name="Zhao G."/>
            <person name="Zhu H."/>
            <person name="Hu X."/>
            <person name="Ji K."/>
            <person name="Xiang X."/>
            <person name="Song Q."/>
            <person name="Yuan D."/>
            <person name="Jin S."/>
            <person name="Zhang L."/>
        </authorList>
    </citation>
    <scope>NUCLEOTIDE SEQUENCE [LARGE SCALE GENOMIC DNA]</scope>
    <source>
        <strain evidence="1">SQ_2022a</strain>
    </source>
</reference>
<proteinExistence type="predicted"/>
<protein>
    <submittedName>
        <fullName evidence="1">HVA22-like protein c</fullName>
    </submittedName>
</protein>
<evidence type="ECO:0000313" key="2">
    <source>
        <dbReference type="Proteomes" id="UP001060215"/>
    </source>
</evidence>
<keyword evidence="2" id="KW-1185">Reference proteome</keyword>
<name>A0ACC0FIR0_9ERIC</name>
<gene>
    <name evidence="1" type="ORF">LOK49_LG13G00411</name>
</gene>
<evidence type="ECO:0000313" key="1">
    <source>
        <dbReference type="EMBL" id="KAI7988661.1"/>
    </source>
</evidence>
<sequence length="134" mass="15288">MMDEQVSNLRPYVKLIATFWLVLPQFNGAAYVYEHFFRPFYRNPPTNCKHVSLGLDFAMVFSESWIGLMAGHDRRVCKFVTRAAGSVSGYGPELRTGVARSMGLPAEHYRKQVDSMEARIRPVPDRLKDQSSKS</sequence>
<accession>A0ACC0FIR0</accession>
<dbReference type="Proteomes" id="UP001060215">
    <property type="component" value="Chromosome 14"/>
</dbReference>
<dbReference type="EMBL" id="CM045771">
    <property type="protein sequence ID" value="KAI7988661.1"/>
    <property type="molecule type" value="Genomic_DNA"/>
</dbReference>
<comment type="caution">
    <text evidence="1">The sequence shown here is derived from an EMBL/GenBank/DDBJ whole genome shotgun (WGS) entry which is preliminary data.</text>
</comment>